<sequence length="152" mass="15795">MPQALLPDLSLAGCRRGSSITSITIHGEGIHRPASKPLTGRQEDMGEAKRVPQQPPSSALLVGVEAQDLSAHSLILLRSRWATSSPRISLPTASFILTPTSPLGFSVGEGQQGPRTADSHLIATLAGSGRLPPSADPTPKTVLGWHGGGADR</sequence>
<proteinExistence type="predicted"/>
<keyword evidence="3" id="KW-1185">Reference proteome</keyword>
<reference evidence="2 3" key="1">
    <citation type="submission" date="2019-11" db="EMBL/GenBank/DDBJ databases">
        <title>Whole genome sequence of Oryza granulata.</title>
        <authorList>
            <person name="Li W."/>
        </authorList>
    </citation>
    <scope>NUCLEOTIDE SEQUENCE [LARGE SCALE GENOMIC DNA]</scope>
    <source>
        <strain evidence="3">cv. Menghai</strain>
        <tissue evidence="2">Leaf</tissue>
    </source>
</reference>
<feature type="region of interest" description="Disordered" evidence="1">
    <location>
        <begin position="128"/>
        <end position="152"/>
    </location>
</feature>
<gene>
    <name evidence="2" type="ORF">E2562_021453</name>
</gene>
<feature type="region of interest" description="Disordered" evidence="1">
    <location>
        <begin position="29"/>
        <end position="55"/>
    </location>
</feature>
<comment type="caution">
    <text evidence="2">The sequence shown here is derived from an EMBL/GenBank/DDBJ whole genome shotgun (WGS) entry which is preliminary data.</text>
</comment>
<feature type="compositionally biased region" description="Basic and acidic residues" evidence="1">
    <location>
        <begin position="41"/>
        <end position="50"/>
    </location>
</feature>
<name>A0A6G1C767_9ORYZ</name>
<evidence type="ECO:0000256" key="1">
    <source>
        <dbReference type="SAM" id="MobiDB-lite"/>
    </source>
</evidence>
<accession>A0A6G1C767</accession>
<organism evidence="2 3">
    <name type="scientific">Oryza meyeriana var. granulata</name>
    <dbReference type="NCBI Taxonomy" id="110450"/>
    <lineage>
        <taxon>Eukaryota</taxon>
        <taxon>Viridiplantae</taxon>
        <taxon>Streptophyta</taxon>
        <taxon>Embryophyta</taxon>
        <taxon>Tracheophyta</taxon>
        <taxon>Spermatophyta</taxon>
        <taxon>Magnoliopsida</taxon>
        <taxon>Liliopsida</taxon>
        <taxon>Poales</taxon>
        <taxon>Poaceae</taxon>
        <taxon>BOP clade</taxon>
        <taxon>Oryzoideae</taxon>
        <taxon>Oryzeae</taxon>
        <taxon>Oryzinae</taxon>
        <taxon>Oryza</taxon>
        <taxon>Oryza meyeriana</taxon>
    </lineage>
</organism>
<dbReference type="Proteomes" id="UP000479710">
    <property type="component" value="Unassembled WGS sequence"/>
</dbReference>
<dbReference type="AlphaFoldDB" id="A0A6G1C767"/>
<protein>
    <submittedName>
        <fullName evidence="2">Uncharacterized protein</fullName>
    </submittedName>
</protein>
<evidence type="ECO:0000313" key="3">
    <source>
        <dbReference type="Proteomes" id="UP000479710"/>
    </source>
</evidence>
<dbReference type="EMBL" id="SPHZ02000010">
    <property type="protein sequence ID" value="KAF0896298.1"/>
    <property type="molecule type" value="Genomic_DNA"/>
</dbReference>
<evidence type="ECO:0000313" key="2">
    <source>
        <dbReference type="EMBL" id="KAF0896298.1"/>
    </source>
</evidence>